<name>A0A6N7QWY5_9GAMM</name>
<dbReference type="EMBL" id="WJPP01000004">
    <property type="protein sequence ID" value="MRH78837.1"/>
    <property type="molecule type" value="Genomic_DNA"/>
</dbReference>
<evidence type="ECO:0000313" key="3">
    <source>
        <dbReference type="EMBL" id="MRH78837.1"/>
    </source>
</evidence>
<dbReference type="RefSeq" id="WP_153719859.1">
    <property type="nucleotide sequence ID" value="NZ_WJPP01000004.1"/>
</dbReference>
<dbReference type="CDD" id="cd03801">
    <property type="entry name" value="GT4_PimA-like"/>
    <property type="match status" value="1"/>
</dbReference>
<protein>
    <submittedName>
        <fullName evidence="3">Glycosyltransferase</fullName>
    </submittedName>
</protein>
<dbReference type="GO" id="GO:0016757">
    <property type="term" value="F:glycosyltransferase activity"/>
    <property type="evidence" value="ECO:0007669"/>
    <property type="project" value="InterPro"/>
</dbReference>
<reference evidence="3 4" key="1">
    <citation type="submission" date="2019-11" db="EMBL/GenBank/DDBJ databases">
        <authorList>
            <person name="Zhang X.Y."/>
        </authorList>
    </citation>
    <scope>NUCLEOTIDE SEQUENCE [LARGE SCALE GENOMIC DNA]</scope>
    <source>
        <strain evidence="3 4">C176</strain>
    </source>
</reference>
<proteinExistence type="predicted"/>
<gene>
    <name evidence="3" type="ORF">GH984_08965</name>
</gene>
<dbReference type="Gene3D" id="3.40.50.2000">
    <property type="entry name" value="Glycogen Phosphorylase B"/>
    <property type="match status" value="2"/>
</dbReference>
<comment type="caution">
    <text evidence="3">The sequence shown here is derived from an EMBL/GenBank/DDBJ whole genome shotgun (WGS) entry which is preliminary data.</text>
</comment>
<dbReference type="SUPFAM" id="SSF53756">
    <property type="entry name" value="UDP-Glycosyltransferase/glycogen phosphorylase"/>
    <property type="match status" value="1"/>
</dbReference>
<dbReference type="InterPro" id="IPR001296">
    <property type="entry name" value="Glyco_trans_1"/>
</dbReference>
<keyword evidence="1 3" id="KW-0808">Transferase</keyword>
<evidence type="ECO:0000256" key="1">
    <source>
        <dbReference type="ARBA" id="ARBA00022679"/>
    </source>
</evidence>
<evidence type="ECO:0000259" key="2">
    <source>
        <dbReference type="Pfam" id="PF00534"/>
    </source>
</evidence>
<dbReference type="Proteomes" id="UP000433788">
    <property type="component" value="Unassembled WGS sequence"/>
</dbReference>
<dbReference type="Pfam" id="PF00534">
    <property type="entry name" value="Glycos_transf_1"/>
    <property type="match status" value="1"/>
</dbReference>
<organism evidence="3 4">
    <name type="scientific">Spiribacter salilacus</name>
    <dbReference type="NCBI Taxonomy" id="2664894"/>
    <lineage>
        <taxon>Bacteria</taxon>
        <taxon>Pseudomonadati</taxon>
        <taxon>Pseudomonadota</taxon>
        <taxon>Gammaproteobacteria</taxon>
        <taxon>Chromatiales</taxon>
        <taxon>Ectothiorhodospiraceae</taxon>
        <taxon>Spiribacter</taxon>
    </lineage>
</organism>
<evidence type="ECO:0000313" key="4">
    <source>
        <dbReference type="Proteomes" id="UP000433788"/>
    </source>
</evidence>
<dbReference type="PANTHER" id="PTHR46401">
    <property type="entry name" value="GLYCOSYLTRANSFERASE WBBK-RELATED"/>
    <property type="match status" value="1"/>
</dbReference>
<dbReference type="GO" id="GO:0009103">
    <property type="term" value="P:lipopolysaccharide biosynthetic process"/>
    <property type="evidence" value="ECO:0007669"/>
    <property type="project" value="TreeGrafter"/>
</dbReference>
<sequence>MSRMLPLQLMSKRCRPTALHFLVPGSINRPTGGSRYDREIVNALIAQGHSVAVTELTGQFPGPDQIAAQAVEAALNAIESNSSVIIDGLVLGGLPESFAPHAQRLELIALVHHPLCLESGLSTQAAEALQQREKQALSYCQKVIATSEHTRLQLAALDLYQDTVITVEPGCAPAPLSTGGHADQIELICVGSITPRKGQDVLVEALSQISDDAPAWHCQLIGSTELAPAFAQNVSQQIEHANLAHRVTLAGALEAAALTQAYATADCLILPSRYEGYGMVVTEAIARGLPIITTTAGALVDTLPPHAGIAVNPNDAAALKVAIQSFLTDASLQQRLRDGARDARQHLTPWSVRGQAFSDALTKE</sequence>
<dbReference type="AlphaFoldDB" id="A0A6N7QWY5"/>
<dbReference type="PANTHER" id="PTHR46401:SF2">
    <property type="entry name" value="GLYCOSYLTRANSFERASE WBBK-RELATED"/>
    <property type="match status" value="1"/>
</dbReference>
<keyword evidence="4" id="KW-1185">Reference proteome</keyword>
<accession>A0A6N7QWY5</accession>
<feature type="domain" description="Glycosyl transferase family 1" evidence="2">
    <location>
        <begin position="183"/>
        <end position="341"/>
    </location>
</feature>